<organism evidence="4 5">
    <name type="scientific">Lophiostoma macrostomum CBS 122681</name>
    <dbReference type="NCBI Taxonomy" id="1314788"/>
    <lineage>
        <taxon>Eukaryota</taxon>
        <taxon>Fungi</taxon>
        <taxon>Dikarya</taxon>
        <taxon>Ascomycota</taxon>
        <taxon>Pezizomycotina</taxon>
        <taxon>Dothideomycetes</taxon>
        <taxon>Pleosporomycetidae</taxon>
        <taxon>Pleosporales</taxon>
        <taxon>Lophiostomataceae</taxon>
        <taxon>Lophiostoma</taxon>
    </lineage>
</organism>
<feature type="domain" description="Acyltransferase 3" evidence="3">
    <location>
        <begin position="99"/>
        <end position="487"/>
    </location>
</feature>
<evidence type="ECO:0000256" key="1">
    <source>
        <dbReference type="SAM" id="MobiDB-lite"/>
    </source>
</evidence>
<dbReference type="OrthoDB" id="5819582at2759"/>
<dbReference type="InterPro" id="IPR050879">
    <property type="entry name" value="Acyltransferase_3"/>
</dbReference>
<evidence type="ECO:0000313" key="4">
    <source>
        <dbReference type="EMBL" id="KAF2649779.1"/>
    </source>
</evidence>
<evidence type="ECO:0000256" key="2">
    <source>
        <dbReference type="SAM" id="Phobius"/>
    </source>
</evidence>
<keyword evidence="5" id="KW-1185">Reference proteome</keyword>
<dbReference type="Pfam" id="PF01757">
    <property type="entry name" value="Acyl_transf_3"/>
    <property type="match status" value="1"/>
</dbReference>
<evidence type="ECO:0000259" key="3">
    <source>
        <dbReference type="Pfam" id="PF01757"/>
    </source>
</evidence>
<feature type="region of interest" description="Disordered" evidence="1">
    <location>
        <begin position="1"/>
        <end position="21"/>
    </location>
</feature>
<feature type="transmembrane region" description="Helical" evidence="2">
    <location>
        <begin position="402"/>
        <end position="419"/>
    </location>
</feature>
<dbReference type="EMBL" id="MU004479">
    <property type="protein sequence ID" value="KAF2649779.1"/>
    <property type="molecule type" value="Genomic_DNA"/>
</dbReference>
<dbReference type="GO" id="GO:0016747">
    <property type="term" value="F:acyltransferase activity, transferring groups other than amino-acyl groups"/>
    <property type="evidence" value="ECO:0007669"/>
    <property type="project" value="InterPro"/>
</dbReference>
<feature type="transmembrane region" description="Helical" evidence="2">
    <location>
        <begin position="272"/>
        <end position="295"/>
    </location>
</feature>
<feature type="transmembrane region" description="Helical" evidence="2">
    <location>
        <begin position="475"/>
        <end position="499"/>
    </location>
</feature>
<dbReference type="AlphaFoldDB" id="A0A6A6SQ06"/>
<keyword evidence="2" id="KW-0812">Transmembrane</keyword>
<dbReference type="PANTHER" id="PTHR23028">
    <property type="entry name" value="ACETYLTRANSFERASE"/>
    <property type="match status" value="1"/>
</dbReference>
<protein>
    <recommendedName>
        <fullName evidence="3">Acyltransferase 3 domain-containing protein</fullName>
    </recommendedName>
</protein>
<accession>A0A6A6SQ06</accession>
<sequence length="528" mass="60177">MDITTYSAERETERSTNHYSPTNASLSTFRNGFWSLVRVFIPNLTSRRQRYARNTCPSTGLLNSPSSNTLRRRIGRILVPSFLAEDQRQEAQKIRPTDFLDGMRGYAAFAVYCCHFIMPTHPKAHMGYGGNDGIDDYWITQLPILRLIYSGHTCVCLFFVISGFAISLRPLELARKGSYSALLDNMTSAIFRRPCRLYIPCFTILGITFFLSICGAFDFAFALTKHWPFPSRPLRIPAVHPTMSLQFKDFFGQVFDWADPLNRKTKHIPYGVQLWTIPVELRCSLVSFLTIIALAKVRPYIRLVITAGIGVYFQLQRHPEATLFLAGSILAELHIERAEHDASNLFFRIPESRVQKLRATLLFLFGLFLASYPPHGAAKALFWGPFHWLAKLIVSDSADADLYFYQTIASTLLVYVANRSPSLQKLFTTQLAVYLGKISFSLYCVHQALINWFGYRTILLMWSFTGRDSLWEYEAGIVLTFIFQTILSIWVADIFWRLVDAPSVGLTKRIERACIGGSWANANIEKPL</sequence>
<dbReference type="Proteomes" id="UP000799324">
    <property type="component" value="Unassembled WGS sequence"/>
</dbReference>
<proteinExistence type="predicted"/>
<dbReference type="InterPro" id="IPR002656">
    <property type="entry name" value="Acyl_transf_3_dom"/>
</dbReference>
<feature type="transmembrane region" description="Helical" evidence="2">
    <location>
        <begin position="361"/>
        <end position="382"/>
    </location>
</feature>
<name>A0A6A6SQ06_9PLEO</name>
<keyword evidence="2" id="KW-0472">Membrane</keyword>
<evidence type="ECO:0000313" key="5">
    <source>
        <dbReference type="Proteomes" id="UP000799324"/>
    </source>
</evidence>
<feature type="transmembrane region" description="Helical" evidence="2">
    <location>
        <begin position="431"/>
        <end position="455"/>
    </location>
</feature>
<feature type="transmembrane region" description="Helical" evidence="2">
    <location>
        <begin position="197"/>
        <end position="223"/>
    </location>
</feature>
<gene>
    <name evidence="4" type="ORF">K491DRAFT_640255</name>
</gene>
<reference evidence="4" key="1">
    <citation type="journal article" date="2020" name="Stud. Mycol.">
        <title>101 Dothideomycetes genomes: a test case for predicting lifestyles and emergence of pathogens.</title>
        <authorList>
            <person name="Haridas S."/>
            <person name="Albert R."/>
            <person name="Binder M."/>
            <person name="Bloem J."/>
            <person name="Labutti K."/>
            <person name="Salamov A."/>
            <person name="Andreopoulos B."/>
            <person name="Baker S."/>
            <person name="Barry K."/>
            <person name="Bills G."/>
            <person name="Bluhm B."/>
            <person name="Cannon C."/>
            <person name="Castanera R."/>
            <person name="Culley D."/>
            <person name="Daum C."/>
            <person name="Ezra D."/>
            <person name="Gonzalez J."/>
            <person name="Henrissat B."/>
            <person name="Kuo A."/>
            <person name="Liang C."/>
            <person name="Lipzen A."/>
            <person name="Lutzoni F."/>
            <person name="Magnuson J."/>
            <person name="Mondo S."/>
            <person name="Nolan M."/>
            <person name="Ohm R."/>
            <person name="Pangilinan J."/>
            <person name="Park H.-J."/>
            <person name="Ramirez L."/>
            <person name="Alfaro M."/>
            <person name="Sun H."/>
            <person name="Tritt A."/>
            <person name="Yoshinaga Y."/>
            <person name="Zwiers L.-H."/>
            <person name="Turgeon B."/>
            <person name="Goodwin S."/>
            <person name="Spatafora J."/>
            <person name="Crous P."/>
            <person name="Grigoriev I."/>
        </authorList>
    </citation>
    <scope>NUCLEOTIDE SEQUENCE</scope>
    <source>
        <strain evidence="4">CBS 122681</strain>
    </source>
</reference>
<feature type="transmembrane region" description="Helical" evidence="2">
    <location>
        <begin position="147"/>
        <end position="168"/>
    </location>
</feature>
<dbReference type="PANTHER" id="PTHR23028:SF134">
    <property type="entry name" value="PUTATIVE (AFU_ORTHOLOGUE AFUA_4G08520)-RELATED"/>
    <property type="match status" value="1"/>
</dbReference>
<keyword evidence="2" id="KW-1133">Transmembrane helix</keyword>